<evidence type="ECO:0000256" key="1">
    <source>
        <dbReference type="ARBA" id="ARBA00004651"/>
    </source>
</evidence>
<dbReference type="SUPFAM" id="SSF103473">
    <property type="entry name" value="MFS general substrate transporter"/>
    <property type="match status" value="1"/>
</dbReference>
<dbReference type="HOGENOM" id="CLU_034180_11_2_7"/>
<feature type="domain" description="Major facilitator superfamily (MFS) profile" evidence="8">
    <location>
        <begin position="26"/>
        <end position="414"/>
    </location>
</feature>
<organism evidence="9 10">
    <name type="scientific">Candidatus Entotheonella gemina</name>
    <dbReference type="NCBI Taxonomy" id="1429439"/>
    <lineage>
        <taxon>Bacteria</taxon>
        <taxon>Pseudomonadati</taxon>
        <taxon>Nitrospinota/Tectimicrobiota group</taxon>
        <taxon>Candidatus Tectimicrobiota</taxon>
        <taxon>Candidatus Entotheonellia</taxon>
        <taxon>Candidatus Entotheonellales</taxon>
        <taxon>Candidatus Entotheonellaceae</taxon>
        <taxon>Candidatus Entotheonella</taxon>
    </lineage>
</organism>
<dbReference type="InterPro" id="IPR036259">
    <property type="entry name" value="MFS_trans_sf"/>
</dbReference>
<evidence type="ECO:0000256" key="6">
    <source>
        <dbReference type="ARBA" id="ARBA00023136"/>
    </source>
</evidence>
<name>W4MEK9_9BACT</name>
<evidence type="ECO:0000313" key="10">
    <source>
        <dbReference type="Proteomes" id="UP000019140"/>
    </source>
</evidence>
<dbReference type="InterPro" id="IPR020846">
    <property type="entry name" value="MFS_dom"/>
</dbReference>
<accession>W4MEK9</accession>
<keyword evidence="10" id="KW-1185">Reference proteome</keyword>
<dbReference type="InterPro" id="IPR010290">
    <property type="entry name" value="TM_effector"/>
</dbReference>
<protein>
    <recommendedName>
        <fullName evidence="8">Major facilitator superfamily (MFS) profile domain-containing protein</fullName>
    </recommendedName>
</protein>
<evidence type="ECO:0000256" key="4">
    <source>
        <dbReference type="ARBA" id="ARBA00022692"/>
    </source>
</evidence>
<evidence type="ECO:0000256" key="3">
    <source>
        <dbReference type="ARBA" id="ARBA00022475"/>
    </source>
</evidence>
<keyword evidence="2" id="KW-0813">Transport</keyword>
<comment type="subcellular location">
    <subcellularLocation>
        <location evidence="1">Cell membrane</location>
        <topology evidence="1">Multi-pass membrane protein</topology>
    </subcellularLocation>
</comment>
<evidence type="ECO:0000313" key="9">
    <source>
        <dbReference type="EMBL" id="ETX08341.1"/>
    </source>
</evidence>
<keyword evidence="5 7" id="KW-1133">Transmembrane helix</keyword>
<reference evidence="9 10" key="1">
    <citation type="journal article" date="2014" name="Nature">
        <title>An environmental bacterial taxon with a large and distinct metabolic repertoire.</title>
        <authorList>
            <person name="Wilson M.C."/>
            <person name="Mori T."/>
            <person name="Ruckert C."/>
            <person name="Uria A.R."/>
            <person name="Helf M.J."/>
            <person name="Takada K."/>
            <person name="Gernert C."/>
            <person name="Steffens U.A."/>
            <person name="Heycke N."/>
            <person name="Schmitt S."/>
            <person name="Rinke C."/>
            <person name="Helfrich E.J."/>
            <person name="Brachmann A.O."/>
            <person name="Gurgui C."/>
            <person name="Wakimoto T."/>
            <person name="Kracht M."/>
            <person name="Crusemann M."/>
            <person name="Hentschel U."/>
            <person name="Abe I."/>
            <person name="Matsunaga S."/>
            <person name="Kalinowski J."/>
            <person name="Takeyama H."/>
            <person name="Piel J."/>
        </authorList>
    </citation>
    <scope>NUCLEOTIDE SEQUENCE [LARGE SCALE GENOMIC DNA]</scope>
    <source>
        <strain evidence="10">TSY2</strain>
    </source>
</reference>
<feature type="transmembrane region" description="Helical" evidence="7">
    <location>
        <begin position="236"/>
        <end position="262"/>
    </location>
</feature>
<dbReference type="AlphaFoldDB" id="W4MEK9"/>
<dbReference type="GO" id="GO:0005886">
    <property type="term" value="C:plasma membrane"/>
    <property type="evidence" value="ECO:0007669"/>
    <property type="project" value="UniProtKB-SubCell"/>
</dbReference>
<evidence type="ECO:0000256" key="2">
    <source>
        <dbReference type="ARBA" id="ARBA00022448"/>
    </source>
</evidence>
<dbReference type="PANTHER" id="PTHR23513">
    <property type="entry name" value="INTEGRAL MEMBRANE EFFLUX PROTEIN-RELATED"/>
    <property type="match status" value="1"/>
</dbReference>
<feature type="transmembrane region" description="Helical" evidence="7">
    <location>
        <begin position="303"/>
        <end position="324"/>
    </location>
</feature>
<feature type="transmembrane region" description="Helical" evidence="7">
    <location>
        <begin position="91"/>
        <end position="114"/>
    </location>
</feature>
<comment type="caution">
    <text evidence="9">The sequence shown here is derived from an EMBL/GenBank/DDBJ whole genome shotgun (WGS) entry which is preliminary data.</text>
</comment>
<dbReference type="Gene3D" id="1.20.1250.20">
    <property type="entry name" value="MFS general substrate transporter like domains"/>
    <property type="match status" value="1"/>
</dbReference>
<dbReference type="GO" id="GO:0022857">
    <property type="term" value="F:transmembrane transporter activity"/>
    <property type="evidence" value="ECO:0007669"/>
    <property type="project" value="InterPro"/>
</dbReference>
<proteinExistence type="predicted"/>
<keyword evidence="3" id="KW-1003">Cell membrane</keyword>
<dbReference type="PANTHER" id="PTHR23513:SF6">
    <property type="entry name" value="MAJOR FACILITATOR SUPERFAMILY ASSOCIATED DOMAIN-CONTAINING PROTEIN"/>
    <property type="match status" value="1"/>
</dbReference>
<feature type="transmembrane region" description="Helical" evidence="7">
    <location>
        <begin position="364"/>
        <end position="383"/>
    </location>
</feature>
<evidence type="ECO:0000256" key="5">
    <source>
        <dbReference type="ARBA" id="ARBA00022989"/>
    </source>
</evidence>
<feature type="transmembrane region" description="Helical" evidence="7">
    <location>
        <begin position="36"/>
        <end position="54"/>
    </location>
</feature>
<feature type="transmembrane region" description="Helical" evidence="7">
    <location>
        <begin position="330"/>
        <end position="352"/>
    </location>
</feature>
<keyword evidence="4 7" id="KW-0812">Transmembrane</keyword>
<dbReference type="Pfam" id="PF05977">
    <property type="entry name" value="MFS_3"/>
    <property type="match status" value="1"/>
</dbReference>
<feature type="transmembrane region" description="Helical" evidence="7">
    <location>
        <begin position="268"/>
        <end position="291"/>
    </location>
</feature>
<dbReference type="Proteomes" id="UP000019140">
    <property type="component" value="Unassembled WGS sequence"/>
</dbReference>
<feature type="transmembrane region" description="Helical" evidence="7">
    <location>
        <begin position="389"/>
        <end position="410"/>
    </location>
</feature>
<dbReference type="CDD" id="cd06173">
    <property type="entry name" value="MFS_MefA_like"/>
    <property type="match status" value="1"/>
</dbReference>
<feature type="transmembrane region" description="Helical" evidence="7">
    <location>
        <begin position="60"/>
        <end position="84"/>
    </location>
</feature>
<feature type="transmembrane region" description="Helical" evidence="7">
    <location>
        <begin position="185"/>
        <end position="205"/>
    </location>
</feature>
<evidence type="ECO:0000256" key="7">
    <source>
        <dbReference type="SAM" id="Phobius"/>
    </source>
</evidence>
<sequence length="426" mass="45930">MRRQHDTTFDARAAASRGPFRAFRNVNYTRLWGSNVLMYTTRWMQMICLTWLTLELTEAPWLVALVGFFSMIPTLVLGLLGGLLADRADRYWLLVITQGVITAISVLMTLVLLLGVVQVWHGYVTAAVTGIAWALCFPARRALVYDLLGSSELTNAIALDTVGLNVSRMVGPALAGVLIDTIGVSGSFVVMTVGNALGLLLVYLIQVPPRQREVQQRQSVLKNLSEGFVYVRTEPVIMATIWITLFINLLLFSYSTMVPIIARDVLHVGPALIGALLAAEGLGALVGSMYMASSVNLRYHGRIYVGGSLLALIGLLAFSLSSWYIMSFPIMMVLGLGASGFATMQSAIVMLVAKADMRGRALGVVSLAIGGGPIGSLIVGAVAESISPVFAVRINALMGIIVLALITLCIPSIMDRIRPQPVETHH</sequence>
<dbReference type="EMBL" id="AZHX01000243">
    <property type="protein sequence ID" value="ETX08341.1"/>
    <property type="molecule type" value="Genomic_DNA"/>
</dbReference>
<gene>
    <name evidence="9" type="ORF">ETSY2_05990</name>
</gene>
<dbReference type="PROSITE" id="PS50850">
    <property type="entry name" value="MFS"/>
    <property type="match status" value="1"/>
</dbReference>
<keyword evidence="6 7" id="KW-0472">Membrane</keyword>
<evidence type="ECO:0000259" key="8">
    <source>
        <dbReference type="PROSITE" id="PS50850"/>
    </source>
</evidence>